<feature type="region of interest" description="Disordered" evidence="1">
    <location>
        <begin position="733"/>
        <end position="772"/>
    </location>
</feature>
<dbReference type="GeneTree" id="ENSGT00390000018491"/>
<feature type="region of interest" description="Disordered" evidence="1">
    <location>
        <begin position="1058"/>
        <end position="1085"/>
    </location>
</feature>
<feature type="compositionally biased region" description="Polar residues" evidence="1">
    <location>
        <begin position="735"/>
        <end position="761"/>
    </location>
</feature>
<feature type="compositionally biased region" description="Basic and acidic residues" evidence="1">
    <location>
        <begin position="1316"/>
        <end position="1328"/>
    </location>
</feature>
<feature type="compositionally biased region" description="Basic and acidic residues" evidence="1">
    <location>
        <begin position="507"/>
        <end position="522"/>
    </location>
</feature>
<feature type="compositionally biased region" description="Basic and acidic residues" evidence="1">
    <location>
        <begin position="1609"/>
        <end position="1634"/>
    </location>
</feature>
<feature type="compositionally biased region" description="Polar residues" evidence="1">
    <location>
        <begin position="394"/>
        <end position="413"/>
    </location>
</feature>
<evidence type="ECO:0000256" key="1">
    <source>
        <dbReference type="SAM" id="MobiDB-lite"/>
    </source>
</evidence>
<feature type="compositionally biased region" description="Polar residues" evidence="1">
    <location>
        <begin position="495"/>
        <end position="506"/>
    </location>
</feature>
<dbReference type="Ensembl" id="ENSABRT00000028430.1">
    <property type="protein sequence ID" value="ENSABRP00000020177.1"/>
    <property type="gene ID" value="ENSABRG00000017227.1"/>
</dbReference>
<feature type="region of interest" description="Disordered" evidence="1">
    <location>
        <begin position="1236"/>
        <end position="1289"/>
    </location>
</feature>
<feature type="region of interest" description="Disordered" evidence="1">
    <location>
        <begin position="1527"/>
        <end position="1551"/>
    </location>
</feature>
<dbReference type="GO" id="GO:1990226">
    <property type="term" value="F:histone methyltransferase binding"/>
    <property type="evidence" value="ECO:0007669"/>
    <property type="project" value="TreeGrafter"/>
</dbReference>
<feature type="compositionally biased region" description="Polar residues" evidence="1">
    <location>
        <begin position="474"/>
        <end position="487"/>
    </location>
</feature>
<feature type="region of interest" description="Disordered" evidence="1">
    <location>
        <begin position="474"/>
        <end position="531"/>
    </location>
</feature>
<feature type="compositionally biased region" description="Polar residues" evidence="1">
    <location>
        <begin position="1074"/>
        <end position="1083"/>
    </location>
</feature>
<feature type="compositionally biased region" description="Basic and acidic residues" evidence="1">
    <location>
        <begin position="1193"/>
        <end position="1214"/>
    </location>
</feature>
<feature type="region of interest" description="Disordered" evidence="1">
    <location>
        <begin position="1580"/>
        <end position="1639"/>
    </location>
</feature>
<reference evidence="2" key="1">
    <citation type="submission" date="2025-08" db="UniProtKB">
        <authorList>
            <consortium name="Ensembl"/>
        </authorList>
    </citation>
    <scope>IDENTIFICATION</scope>
</reference>
<dbReference type="InterPro" id="IPR027866">
    <property type="entry name" value="RESF1"/>
</dbReference>
<feature type="compositionally biased region" description="Low complexity" evidence="1">
    <location>
        <begin position="110"/>
        <end position="120"/>
    </location>
</feature>
<feature type="compositionally biased region" description="Basic residues" evidence="1">
    <location>
        <begin position="1583"/>
        <end position="1593"/>
    </location>
</feature>
<reference evidence="2" key="2">
    <citation type="submission" date="2025-09" db="UniProtKB">
        <authorList>
            <consortium name="Ensembl"/>
        </authorList>
    </citation>
    <scope>IDENTIFICATION</scope>
</reference>
<dbReference type="PANTHER" id="PTHR21604:SF0">
    <property type="entry name" value="RETROELEMENT SILENCING FACTOR 1"/>
    <property type="match status" value="1"/>
</dbReference>
<evidence type="ECO:0000313" key="2">
    <source>
        <dbReference type="Ensembl" id="ENSABRP00000020177.1"/>
    </source>
</evidence>
<feature type="region of interest" description="Disordered" evidence="1">
    <location>
        <begin position="388"/>
        <end position="418"/>
    </location>
</feature>
<dbReference type="Proteomes" id="UP000694426">
    <property type="component" value="Unplaced"/>
</dbReference>
<feature type="compositionally biased region" description="Basic and acidic residues" evidence="1">
    <location>
        <begin position="1438"/>
        <end position="1474"/>
    </location>
</feature>
<feature type="compositionally biased region" description="Basic and acidic residues" evidence="1">
    <location>
        <begin position="1400"/>
        <end position="1425"/>
    </location>
</feature>
<sequence>MDWNARPLQNADAQNNKQSGQVCYTQLLPKAHAFPQTNTFSSENVCSYARNNQVMYLPTVNVSLPGPSVAGKDFHASEYSGNRCLPSYVVIAPKPPDQMSRARTETTQNSWRSSSRHTSSYRKLAPLSSQMSDGNNLRNMLQGPQHATTNSYAVQSQTSQHNSMRAMMLYQSNRECTNSSKMGCTPQYNMNGPASSQSISLPVNQSSNQYVHCQNNSFSLGTSGQHVQSQIYYSSNQFQVSQSPSQNTTANAQLPQYIPSQMGSEAPSGCSAPSLLPANCDSRAAAQPLLGVQQAVQNASTGYTFSQQRCLSDQKNASGINSVHQYWQTQQSGEVSQSVMNACNSSGNVTADQAFNELSAPSPEVSKELYNILHEMATLSSVVAPKPPYDPASVQESQTSSSVNAPVNSQTSSAREDERKAAEDALAWEAQRLHTIKRKCILLEKMYHYKRKLLASQHGKSSPSLAASNENVLSNSFPQLPNQNVAPSPSEAVRTDTQQQPVLNSSPEEKSDKQKAGADNRGLEVTGSNHQVEQGNLLSRSFPVPSHNKLLAQLNNPESAPMLGQKDASALASSQKTLTSSNNTSGFSQTHSSVRNASKNVSAYPENSSFLQFVLSSTNMLKEKIAGATADNILTNLLCGEKPQVDLKGSDGSLLKDTGEKNVSSLKGERTVMVHTHTPVSETMRSNENKVQSDVAQKKAQLTENSCFKQSNCSYSAEELTACLGLWRKHGSEPASIQNSQSNESPTENQISPLPYSQNTTSKREQGNLPVSTDEAVLPLTTASVGQKHDTLGCNSIKGFELQVAVVSPLVLPKQVTQSEQADKCPKSADKTCLVIDTGSIRSLQEEGKNILTVVSADKGTIETVHSSPTDCVLVEKEDSHLQQNKSANGRRIVKNSTSTNDSFDEKQRKLCQTMEDAGENLQLRLQNKPSLSELGLNFYGQIFQEGKKDHEDKQRVLETGNTPTAVLEEQMFHISSVCSLVEGDTFYNPQIASIFSSVPQTNTLNNSTSSGENAPDPRQKEQLLDLNKNDLSKNCPQGETLLQKTLEESSSCVSEADSTLDSFKTSHSEKESSGNPPRTNSASEEKMLVNASFKNPESDLDIIPRLDQELAQSSPDFLMSVTAETNVFTVTTDVNKENDMSTKNSIEEEVNLFGAEPIKYLKNQLTELVREFPYGIEGADLLTKEPLQNDSVLERTEKQTQKETQISDKKSNLKDPIDQLQIALLNSDQVQEIFPEEKPCSSSESSRALTQPEKASPQEEKLESDVQPDQSLCKEKENPQPLPNSRKEDDYCCLMNWLSELGGVPQGSCECRTSGSDKNDNDQRSEAENISSAERQENNSKSDAVLKNNCAAGNPPTSENVQNHVRKNKKDACKYTTVMNKKARLKMDDEQKPLPTQTEKIRPLNSSEKKDVDKSKRSNCKEEPEICSITPLLGKEFNSEKKGNQKDSEEELSEKAGHTDVDNITKSSKKEKVFKVDSISKDKMKTGLAMKSRTDIHKCTKSDTAAIKHAEAHQGQKKKICDENAGEEQNCGKQKDALGQNVGINTKDKAKLSAEKKLKKLNSYHTETMKFPGFVSKDLKSRNHKYSPHKSIKAYPPQEESYKRKRKDNIIGKRDSKKTKVEDERLKQSEAKNSKQRSYNCVINTDKTKKLNGENVWKPRNSLADHTMLKLQRKRGRSTISKNYFSNKERHLDGQNKDKCSEKIFSDKNLLYLNRRTNRLKLHLQKEPKKHYLNRVAFKRTAQERIYLTKLETSPVRPVWHLKPKVSQNSTDSKRDTSLSEDDKSRKPQVLEFKLCPEILFRNSATDDESLSTKNSLESEKTTVAGVKSKKEDWLKYDPVKQKKLEGISTVEDSIPLDTAIQILEGDGEALHIPIKDSKEMFQTYRKMYLEKSNAKA</sequence>
<evidence type="ECO:0000313" key="3">
    <source>
        <dbReference type="Proteomes" id="UP000694426"/>
    </source>
</evidence>
<feature type="compositionally biased region" description="Basic and acidic residues" evidence="1">
    <location>
        <begin position="1773"/>
        <end position="1786"/>
    </location>
</feature>
<organism evidence="2 3">
    <name type="scientific">Anser brachyrhynchus</name>
    <name type="common">Pink-footed goose</name>
    <dbReference type="NCBI Taxonomy" id="132585"/>
    <lineage>
        <taxon>Eukaryota</taxon>
        <taxon>Metazoa</taxon>
        <taxon>Chordata</taxon>
        <taxon>Craniata</taxon>
        <taxon>Vertebrata</taxon>
        <taxon>Euteleostomi</taxon>
        <taxon>Archelosauria</taxon>
        <taxon>Archosauria</taxon>
        <taxon>Dinosauria</taxon>
        <taxon>Saurischia</taxon>
        <taxon>Theropoda</taxon>
        <taxon>Coelurosauria</taxon>
        <taxon>Aves</taxon>
        <taxon>Neognathae</taxon>
        <taxon>Galloanserae</taxon>
        <taxon>Anseriformes</taxon>
        <taxon>Anatidae</taxon>
        <taxon>Anserinae</taxon>
        <taxon>Anser</taxon>
    </lineage>
</organism>
<dbReference type="GO" id="GO:0005634">
    <property type="term" value="C:nucleus"/>
    <property type="evidence" value="ECO:0007669"/>
    <property type="project" value="TreeGrafter"/>
</dbReference>
<protein>
    <recommendedName>
        <fullName evidence="4">Retroelement silencing factor 1</fullName>
    </recommendedName>
</protein>
<keyword evidence="3" id="KW-1185">Reference proteome</keyword>
<evidence type="ECO:0008006" key="4">
    <source>
        <dbReference type="Google" id="ProtNLM"/>
    </source>
</evidence>
<feature type="region of interest" description="Disordered" evidence="1">
    <location>
        <begin position="98"/>
        <end position="120"/>
    </location>
</feature>
<dbReference type="PANTHER" id="PTHR21604">
    <property type="entry name" value="RETROELEMENT SILENCING FACTOR 1"/>
    <property type="match status" value="1"/>
</dbReference>
<feature type="region of interest" description="Disordered" evidence="1">
    <location>
        <begin position="559"/>
        <end position="591"/>
    </location>
</feature>
<accession>A0A8B9CK76</accession>
<feature type="region of interest" description="Disordered" evidence="1">
    <location>
        <begin position="1304"/>
        <end position="1474"/>
    </location>
</feature>
<feature type="region of interest" description="Disordered" evidence="1">
    <location>
        <begin position="1763"/>
        <end position="1786"/>
    </location>
</feature>
<dbReference type="Pfam" id="PF15395">
    <property type="entry name" value="DUF4617"/>
    <property type="match status" value="1"/>
</dbReference>
<feature type="compositionally biased region" description="Polar residues" evidence="1">
    <location>
        <begin position="571"/>
        <end position="591"/>
    </location>
</feature>
<feature type="region of interest" description="Disordered" evidence="1">
    <location>
        <begin position="1191"/>
        <end position="1214"/>
    </location>
</feature>
<name>A0A8B9CK76_9AVES</name>
<proteinExistence type="predicted"/>